<dbReference type="EMBL" id="FPBV01000023">
    <property type="protein sequence ID" value="SFV03793.1"/>
    <property type="molecule type" value="Genomic_DNA"/>
</dbReference>
<dbReference type="Proteomes" id="UP000183508">
    <property type="component" value="Unassembled WGS sequence"/>
</dbReference>
<evidence type="ECO:0000313" key="1">
    <source>
        <dbReference type="EMBL" id="SFV03793.1"/>
    </source>
</evidence>
<reference evidence="2" key="1">
    <citation type="submission" date="2016-10" db="EMBL/GenBank/DDBJ databases">
        <authorList>
            <person name="Varghese N."/>
        </authorList>
    </citation>
    <scope>NUCLEOTIDE SEQUENCE [LARGE SCALE GENOMIC DNA]</scope>
    <source>
        <strain evidence="2">DSM 17980</strain>
    </source>
</reference>
<protein>
    <submittedName>
        <fullName evidence="1">Uncharacterized protein</fullName>
    </submittedName>
</protein>
<dbReference type="AlphaFoldDB" id="A0A1I7L222"/>
<evidence type="ECO:0000313" key="2">
    <source>
        <dbReference type="Proteomes" id="UP000183508"/>
    </source>
</evidence>
<accession>A0A1I7L222</accession>
<keyword evidence="2" id="KW-1185">Reference proteome</keyword>
<dbReference type="RefSeq" id="WP_074955586.1">
    <property type="nucleotide sequence ID" value="NZ_FPBV01000023.1"/>
</dbReference>
<proteinExistence type="predicted"/>
<organism evidence="1 2">
    <name type="scientific">Alicyclobacillus macrosporangiidus</name>
    <dbReference type="NCBI Taxonomy" id="392015"/>
    <lineage>
        <taxon>Bacteria</taxon>
        <taxon>Bacillati</taxon>
        <taxon>Bacillota</taxon>
        <taxon>Bacilli</taxon>
        <taxon>Bacillales</taxon>
        <taxon>Alicyclobacillaceae</taxon>
        <taxon>Alicyclobacillus</taxon>
    </lineage>
</organism>
<gene>
    <name evidence="1" type="ORF">SAMN05421543_12340</name>
</gene>
<sequence length="81" mass="8836">MTEVARVIRLTGESMVMIDIEQAFDVLRSAGPAAFSVYFALESGTLSEKSIEGLAEACNMSREAVKEACYRLGLFNLGIKE</sequence>
<name>A0A1I7L222_9BACL</name>